<dbReference type="EMBL" id="JADGII010000007">
    <property type="protein sequence ID" value="MBF0636704.1"/>
    <property type="molecule type" value="Genomic_DNA"/>
</dbReference>
<dbReference type="InterPro" id="IPR015102">
    <property type="entry name" value="Tscrpt_reg_HTH_FeoC"/>
</dbReference>
<dbReference type="Pfam" id="PF09012">
    <property type="entry name" value="FeoC"/>
    <property type="match status" value="1"/>
</dbReference>
<reference evidence="2 3" key="1">
    <citation type="journal article" date="2020" name="Microorganisms">
        <title>Simultaneous Genome Sequencing of Prosthecochloris ethylica and Desulfuromonas acetoxidans within a Syntrophic Mixture Reveals Unique Pili and Protein Interactions.</title>
        <authorList>
            <person name="Kyndt J.A."/>
            <person name="Van Beeumen J.J."/>
            <person name="Meyer T.E."/>
        </authorList>
    </citation>
    <scope>NUCLEOTIDE SEQUENCE [LARGE SCALE GENOMIC DNA]</scope>
    <source>
        <strain evidence="2 3">N3</strain>
    </source>
</reference>
<keyword evidence="3" id="KW-1185">Reference proteome</keyword>
<dbReference type="InterPro" id="IPR036390">
    <property type="entry name" value="WH_DNA-bd_sf"/>
</dbReference>
<sequence length="73" mass="8602">MREELRAYFRENRKASIEELSRHFSVGPESIVEHLSPWIESGCIEKKQPDIFSSALFQACSRERGDEVYHWVC</sequence>
<feature type="domain" description="Transcriptional regulator HTH-type FeoC" evidence="1">
    <location>
        <begin position="4"/>
        <end position="63"/>
    </location>
</feature>
<evidence type="ECO:0000259" key="1">
    <source>
        <dbReference type="Pfam" id="PF09012"/>
    </source>
</evidence>
<dbReference type="SUPFAM" id="SSF46785">
    <property type="entry name" value="Winged helix' DNA-binding domain"/>
    <property type="match status" value="1"/>
</dbReference>
<evidence type="ECO:0000313" key="2">
    <source>
        <dbReference type="EMBL" id="MBF0636704.1"/>
    </source>
</evidence>
<dbReference type="RefSeq" id="WP_114608887.1">
    <property type="nucleotide sequence ID" value="NZ_JABVZQ010000008.1"/>
</dbReference>
<gene>
    <name evidence="2" type="ORF">INT08_05870</name>
</gene>
<comment type="caution">
    <text evidence="2">The sequence shown here is derived from an EMBL/GenBank/DDBJ whole genome shotgun (WGS) entry which is preliminary data.</text>
</comment>
<accession>A0ABR9XS00</accession>
<proteinExistence type="predicted"/>
<name>A0ABR9XS00_9CHLB</name>
<dbReference type="Proteomes" id="UP000619838">
    <property type="component" value="Unassembled WGS sequence"/>
</dbReference>
<protein>
    <recommendedName>
        <fullName evidence="1">Transcriptional regulator HTH-type FeoC domain-containing protein</fullName>
    </recommendedName>
</protein>
<evidence type="ECO:0000313" key="3">
    <source>
        <dbReference type="Proteomes" id="UP000619838"/>
    </source>
</evidence>
<organism evidence="2 3">
    <name type="scientific">Prosthecochloris ethylica</name>
    <dbReference type="NCBI Taxonomy" id="2743976"/>
    <lineage>
        <taxon>Bacteria</taxon>
        <taxon>Pseudomonadati</taxon>
        <taxon>Chlorobiota</taxon>
        <taxon>Chlorobiia</taxon>
        <taxon>Chlorobiales</taxon>
        <taxon>Chlorobiaceae</taxon>
        <taxon>Prosthecochloris</taxon>
    </lineage>
</organism>